<evidence type="ECO:0000256" key="8">
    <source>
        <dbReference type="ARBA" id="ARBA00023242"/>
    </source>
</evidence>
<dbReference type="PRINTS" id="PR00619">
    <property type="entry name" value="GATAZNFINGER"/>
</dbReference>
<comment type="caution">
    <text evidence="12">The sequence shown here is derived from an EMBL/GenBank/DDBJ whole genome shotgun (WGS) entry which is preliminary data.</text>
</comment>
<dbReference type="GO" id="GO:0005634">
    <property type="term" value="C:nucleus"/>
    <property type="evidence" value="ECO:0007669"/>
    <property type="project" value="UniProtKB-SubCell"/>
</dbReference>
<keyword evidence="5" id="KW-0805">Transcription regulation</keyword>
<dbReference type="Pfam" id="PF25026">
    <property type="entry name" value="Asd-4"/>
    <property type="match status" value="1"/>
</dbReference>
<evidence type="ECO:0000313" key="12">
    <source>
        <dbReference type="EMBL" id="KAK5175470.1"/>
    </source>
</evidence>
<evidence type="ECO:0000313" key="13">
    <source>
        <dbReference type="Proteomes" id="UP001337655"/>
    </source>
</evidence>
<dbReference type="InterPro" id="IPR013088">
    <property type="entry name" value="Znf_NHR/GATA"/>
</dbReference>
<keyword evidence="7" id="KW-0804">Transcription</keyword>
<evidence type="ECO:0000256" key="10">
    <source>
        <dbReference type="SAM" id="MobiDB-lite"/>
    </source>
</evidence>
<evidence type="ECO:0000256" key="5">
    <source>
        <dbReference type="ARBA" id="ARBA00023015"/>
    </source>
</evidence>
<evidence type="ECO:0000256" key="1">
    <source>
        <dbReference type="ARBA" id="ARBA00004123"/>
    </source>
</evidence>
<proteinExistence type="predicted"/>
<dbReference type="Gene3D" id="3.30.50.10">
    <property type="entry name" value="Erythroid Transcription Factor GATA-1, subunit A"/>
    <property type="match status" value="1"/>
</dbReference>
<dbReference type="Pfam" id="PF00320">
    <property type="entry name" value="GATA"/>
    <property type="match status" value="1"/>
</dbReference>
<feature type="region of interest" description="Disordered" evidence="10">
    <location>
        <begin position="162"/>
        <end position="185"/>
    </location>
</feature>
<evidence type="ECO:0000256" key="3">
    <source>
        <dbReference type="ARBA" id="ARBA00022771"/>
    </source>
</evidence>
<dbReference type="PROSITE" id="PS50114">
    <property type="entry name" value="GATA_ZN_FINGER_2"/>
    <property type="match status" value="1"/>
</dbReference>
<organism evidence="12 13">
    <name type="scientific">Saxophila tyrrhenica</name>
    <dbReference type="NCBI Taxonomy" id="1690608"/>
    <lineage>
        <taxon>Eukaryota</taxon>
        <taxon>Fungi</taxon>
        <taxon>Dikarya</taxon>
        <taxon>Ascomycota</taxon>
        <taxon>Pezizomycotina</taxon>
        <taxon>Dothideomycetes</taxon>
        <taxon>Dothideomycetidae</taxon>
        <taxon>Mycosphaerellales</taxon>
        <taxon>Extremaceae</taxon>
        <taxon>Saxophila</taxon>
    </lineage>
</organism>
<dbReference type="AlphaFoldDB" id="A0AAV9PPR7"/>
<evidence type="ECO:0000256" key="9">
    <source>
        <dbReference type="PROSITE-ProRule" id="PRU00094"/>
    </source>
</evidence>
<dbReference type="GO" id="GO:0000978">
    <property type="term" value="F:RNA polymerase II cis-regulatory region sequence-specific DNA binding"/>
    <property type="evidence" value="ECO:0007669"/>
    <property type="project" value="TreeGrafter"/>
</dbReference>
<dbReference type="InterPro" id="IPR039355">
    <property type="entry name" value="Transcription_factor_GATA"/>
</dbReference>
<dbReference type="PROSITE" id="PS00344">
    <property type="entry name" value="GATA_ZN_FINGER_1"/>
    <property type="match status" value="1"/>
</dbReference>
<evidence type="ECO:0000256" key="2">
    <source>
        <dbReference type="ARBA" id="ARBA00022723"/>
    </source>
</evidence>
<evidence type="ECO:0000256" key="4">
    <source>
        <dbReference type="ARBA" id="ARBA00022833"/>
    </source>
</evidence>
<dbReference type="GeneID" id="89921959"/>
<dbReference type="GO" id="GO:0000981">
    <property type="term" value="F:DNA-binding transcription factor activity, RNA polymerase II-specific"/>
    <property type="evidence" value="ECO:0007669"/>
    <property type="project" value="TreeGrafter"/>
</dbReference>
<dbReference type="PANTHER" id="PTHR10071">
    <property type="entry name" value="TRANSCRIPTION FACTOR GATA FAMILY MEMBER"/>
    <property type="match status" value="1"/>
</dbReference>
<feature type="compositionally biased region" description="Polar residues" evidence="10">
    <location>
        <begin position="128"/>
        <end position="137"/>
    </location>
</feature>
<dbReference type="Proteomes" id="UP001337655">
    <property type="component" value="Unassembled WGS sequence"/>
</dbReference>
<dbReference type="FunFam" id="3.30.50.10:FF:000007">
    <property type="entry name" value="Nitrogen regulatory AreA, N-terminal"/>
    <property type="match status" value="1"/>
</dbReference>
<sequence length="294" mass="32331">MNQQTQYAPAATAGGTQSGASIPVCQNCGTSTTPLWRRDESGSVLCNACGLFLKLHGRPRPISLKTDVIKSRNRVKTATPRKRDSTEGQYQQPNGYLPHPGAPDNGLDVSQPHAHPQQQGGDFGRVPSPNSISRTNTPAIAPQHIFDTVSLPSDSFASPSLPAFALRQPSPSASSPNGTAHLEPPQSFEGLQAQNQHLRTRVNELEVIQDLFRGRVNELESSERTAREAERTRKEEVERLKADLDASNAKATELQRRLDELEGQDSPPRKRARVEEEGEQPPEQQNPGYHEYSH</sequence>
<dbReference type="RefSeq" id="XP_064664108.1">
    <property type="nucleotide sequence ID" value="XM_064797874.1"/>
</dbReference>
<dbReference type="SUPFAM" id="SSF57716">
    <property type="entry name" value="Glucocorticoid receptor-like (DNA-binding domain)"/>
    <property type="match status" value="1"/>
</dbReference>
<evidence type="ECO:0000259" key="11">
    <source>
        <dbReference type="PROSITE" id="PS50114"/>
    </source>
</evidence>
<dbReference type="SMART" id="SM00401">
    <property type="entry name" value="ZnF_GATA"/>
    <property type="match status" value="1"/>
</dbReference>
<dbReference type="GO" id="GO:0045944">
    <property type="term" value="P:positive regulation of transcription by RNA polymerase II"/>
    <property type="evidence" value="ECO:0007669"/>
    <property type="project" value="TreeGrafter"/>
</dbReference>
<feature type="compositionally biased region" description="Basic and acidic residues" evidence="10">
    <location>
        <begin position="220"/>
        <end position="244"/>
    </location>
</feature>
<keyword evidence="6" id="KW-0534">Nitrate assimilation</keyword>
<feature type="domain" description="GATA-type" evidence="11">
    <location>
        <begin position="25"/>
        <end position="72"/>
    </location>
</feature>
<keyword evidence="13" id="KW-1185">Reference proteome</keyword>
<evidence type="ECO:0000256" key="6">
    <source>
        <dbReference type="ARBA" id="ARBA00023063"/>
    </source>
</evidence>
<reference evidence="12 13" key="1">
    <citation type="submission" date="2023-08" db="EMBL/GenBank/DDBJ databases">
        <title>Black Yeasts Isolated from many extreme environments.</title>
        <authorList>
            <person name="Coleine C."/>
            <person name="Stajich J.E."/>
            <person name="Selbmann L."/>
        </authorList>
    </citation>
    <scope>NUCLEOTIDE SEQUENCE [LARGE SCALE GENOMIC DNA]</scope>
    <source>
        <strain evidence="12 13">CCFEE 5935</strain>
    </source>
</reference>
<protein>
    <submittedName>
        <fullName evidence="12">GATA zinc finger protein 3</fullName>
    </submittedName>
</protein>
<feature type="compositionally biased region" description="Low complexity" evidence="10">
    <location>
        <begin position="8"/>
        <end position="21"/>
    </location>
</feature>
<dbReference type="EMBL" id="JAVRRT010000001">
    <property type="protein sequence ID" value="KAK5175470.1"/>
    <property type="molecule type" value="Genomic_DNA"/>
</dbReference>
<feature type="compositionally biased region" description="Polar residues" evidence="10">
    <location>
        <begin position="169"/>
        <end position="178"/>
    </location>
</feature>
<dbReference type="InterPro" id="IPR000679">
    <property type="entry name" value="Znf_GATA"/>
</dbReference>
<dbReference type="InterPro" id="IPR056998">
    <property type="entry name" value="Asd-4/GZF3_helical"/>
</dbReference>
<dbReference type="GO" id="GO:0008270">
    <property type="term" value="F:zinc ion binding"/>
    <property type="evidence" value="ECO:0007669"/>
    <property type="project" value="UniProtKB-KW"/>
</dbReference>
<keyword evidence="3 9" id="KW-0863">Zinc-finger</keyword>
<name>A0AAV9PPR7_9PEZI</name>
<keyword evidence="4" id="KW-0862">Zinc</keyword>
<dbReference type="CDD" id="cd00202">
    <property type="entry name" value="ZnF_GATA"/>
    <property type="match status" value="1"/>
</dbReference>
<dbReference type="PANTHER" id="PTHR10071:SF281">
    <property type="entry name" value="BOX A-BINDING FACTOR-RELATED"/>
    <property type="match status" value="1"/>
</dbReference>
<feature type="region of interest" description="Disordered" evidence="10">
    <location>
        <begin position="220"/>
        <end position="294"/>
    </location>
</feature>
<feature type="region of interest" description="Disordered" evidence="10">
    <location>
        <begin position="1"/>
        <end position="23"/>
    </location>
</feature>
<keyword evidence="2" id="KW-0479">Metal-binding</keyword>
<gene>
    <name evidence="12" type="primary">GZF3</name>
    <name evidence="12" type="ORF">LTR77_000609</name>
</gene>
<dbReference type="GO" id="GO:0000122">
    <property type="term" value="P:negative regulation of transcription by RNA polymerase II"/>
    <property type="evidence" value="ECO:0007669"/>
    <property type="project" value="TreeGrafter"/>
</dbReference>
<keyword evidence="8" id="KW-0539">Nucleus</keyword>
<feature type="region of interest" description="Disordered" evidence="10">
    <location>
        <begin position="65"/>
        <end position="137"/>
    </location>
</feature>
<accession>A0AAV9PPR7</accession>
<evidence type="ECO:0000256" key="7">
    <source>
        <dbReference type="ARBA" id="ARBA00023163"/>
    </source>
</evidence>
<comment type="subcellular location">
    <subcellularLocation>
        <location evidence="1">Nucleus</location>
    </subcellularLocation>
</comment>